<dbReference type="InterPro" id="IPR016120">
    <property type="entry name" value="Sig_transdc_His_kin_SpoOB"/>
</dbReference>
<comment type="subcellular location">
    <subcellularLocation>
        <location evidence="2">Cell membrane</location>
        <topology evidence="2">Multi-pass membrane protein</topology>
    </subcellularLocation>
</comment>
<keyword evidence="10" id="KW-0067">ATP-binding</keyword>
<evidence type="ECO:0000256" key="4">
    <source>
        <dbReference type="ARBA" id="ARBA00022475"/>
    </source>
</evidence>
<evidence type="ECO:0000256" key="2">
    <source>
        <dbReference type="ARBA" id="ARBA00004651"/>
    </source>
</evidence>
<dbReference type="SUPFAM" id="SSF55874">
    <property type="entry name" value="ATPase domain of HSP90 chaperone/DNA topoisomerase II/histidine kinase"/>
    <property type="match status" value="1"/>
</dbReference>
<keyword evidence="13 14" id="KW-0472">Membrane</keyword>
<feature type="domain" description="Histidine kinase" evidence="15">
    <location>
        <begin position="312"/>
        <end position="533"/>
    </location>
</feature>
<dbReference type="Proteomes" id="UP001501612">
    <property type="component" value="Unassembled WGS sequence"/>
</dbReference>
<evidence type="ECO:0000256" key="11">
    <source>
        <dbReference type="ARBA" id="ARBA00022989"/>
    </source>
</evidence>
<dbReference type="PRINTS" id="PR00344">
    <property type="entry name" value="BCTRLSENSOR"/>
</dbReference>
<dbReference type="SUPFAM" id="SSF103190">
    <property type="entry name" value="Sensory domain-like"/>
    <property type="match status" value="1"/>
</dbReference>
<feature type="transmembrane region" description="Helical" evidence="14">
    <location>
        <begin position="171"/>
        <end position="192"/>
    </location>
</feature>
<dbReference type="PANTHER" id="PTHR44936:SF9">
    <property type="entry name" value="SENSOR PROTEIN CREC"/>
    <property type="match status" value="1"/>
</dbReference>
<evidence type="ECO:0000256" key="5">
    <source>
        <dbReference type="ARBA" id="ARBA00022553"/>
    </source>
</evidence>
<dbReference type="InterPro" id="IPR029151">
    <property type="entry name" value="Sensor-like_sf"/>
</dbReference>
<keyword evidence="6" id="KW-0808">Transferase</keyword>
<evidence type="ECO:0000256" key="12">
    <source>
        <dbReference type="ARBA" id="ARBA00023012"/>
    </source>
</evidence>
<dbReference type="InterPro" id="IPR004358">
    <property type="entry name" value="Sig_transdc_His_kin-like_C"/>
</dbReference>
<evidence type="ECO:0000256" key="7">
    <source>
        <dbReference type="ARBA" id="ARBA00022692"/>
    </source>
</evidence>
<keyword evidence="12" id="KW-0902">Two-component regulatory system</keyword>
<dbReference type="InterPro" id="IPR036890">
    <property type="entry name" value="HATPase_C_sf"/>
</dbReference>
<name>A0ABP5B241_9ACTN</name>
<organism evidence="16 17">
    <name type="scientific">Nocardioides lentus</name>
    <dbReference type="NCBI Taxonomy" id="338077"/>
    <lineage>
        <taxon>Bacteria</taxon>
        <taxon>Bacillati</taxon>
        <taxon>Actinomycetota</taxon>
        <taxon>Actinomycetes</taxon>
        <taxon>Propionibacteriales</taxon>
        <taxon>Nocardioidaceae</taxon>
        <taxon>Nocardioides</taxon>
    </lineage>
</organism>
<evidence type="ECO:0000256" key="14">
    <source>
        <dbReference type="SAM" id="Phobius"/>
    </source>
</evidence>
<evidence type="ECO:0000256" key="9">
    <source>
        <dbReference type="ARBA" id="ARBA00022777"/>
    </source>
</evidence>
<proteinExistence type="predicted"/>
<dbReference type="InterPro" id="IPR033463">
    <property type="entry name" value="sCache_3"/>
</dbReference>
<keyword evidence="17" id="KW-1185">Reference proteome</keyword>
<dbReference type="PANTHER" id="PTHR44936">
    <property type="entry name" value="SENSOR PROTEIN CREC"/>
    <property type="match status" value="1"/>
</dbReference>
<dbReference type="GO" id="GO:0016301">
    <property type="term" value="F:kinase activity"/>
    <property type="evidence" value="ECO:0007669"/>
    <property type="project" value="UniProtKB-KW"/>
</dbReference>
<keyword evidence="5" id="KW-0597">Phosphoprotein</keyword>
<evidence type="ECO:0000313" key="16">
    <source>
        <dbReference type="EMBL" id="GAA1927969.1"/>
    </source>
</evidence>
<evidence type="ECO:0000313" key="17">
    <source>
        <dbReference type="Proteomes" id="UP001501612"/>
    </source>
</evidence>
<keyword evidence="7 14" id="KW-0812">Transmembrane</keyword>
<keyword evidence="11 14" id="KW-1133">Transmembrane helix</keyword>
<feature type="transmembrane region" description="Helical" evidence="14">
    <location>
        <begin position="12"/>
        <end position="33"/>
    </location>
</feature>
<evidence type="ECO:0000256" key="8">
    <source>
        <dbReference type="ARBA" id="ARBA00022741"/>
    </source>
</evidence>
<dbReference type="PROSITE" id="PS50109">
    <property type="entry name" value="HIS_KIN"/>
    <property type="match status" value="1"/>
</dbReference>
<reference evidence="17" key="1">
    <citation type="journal article" date="2019" name="Int. J. Syst. Evol. Microbiol.">
        <title>The Global Catalogue of Microorganisms (GCM) 10K type strain sequencing project: providing services to taxonomists for standard genome sequencing and annotation.</title>
        <authorList>
            <consortium name="The Broad Institute Genomics Platform"/>
            <consortium name="The Broad Institute Genome Sequencing Center for Infectious Disease"/>
            <person name="Wu L."/>
            <person name="Ma J."/>
        </authorList>
    </citation>
    <scope>NUCLEOTIDE SEQUENCE [LARGE SCALE GENOMIC DNA]</scope>
    <source>
        <strain evidence="17">JCM 14046</strain>
    </source>
</reference>
<dbReference type="EC" id="2.7.13.3" evidence="3"/>
<dbReference type="RefSeq" id="WP_344008655.1">
    <property type="nucleotide sequence ID" value="NZ_BAAAMY010000009.1"/>
</dbReference>
<dbReference type="Gene3D" id="3.30.450.20">
    <property type="entry name" value="PAS domain"/>
    <property type="match status" value="2"/>
</dbReference>
<evidence type="ECO:0000256" key="1">
    <source>
        <dbReference type="ARBA" id="ARBA00000085"/>
    </source>
</evidence>
<dbReference type="InterPro" id="IPR005467">
    <property type="entry name" value="His_kinase_dom"/>
</dbReference>
<dbReference type="InterPro" id="IPR050980">
    <property type="entry name" value="2C_sensor_his_kinase"/>
</dbReference>
<dbReference type="Pfam" id="PF17203">
    <property type="entry name" value="sCache_3_2"/>
    <property type="match status" value="1"/>
</dbReference>
<dbReference type="SUPFAM" id="SSF55890">
    <property type="entry name" value="Sporulation response regulatory protein Spo0B"/>
    <property type="match status" value="1"/>
</dbReference>
<accession>A0ABP5B241</accession>
<evidence type="ECO:0000256" key="6">
    <source>
        <dbReference type="ARBA" id="ARBA00022679"/>
    </source>
</evidence>
<dbReference type="EMBL" id="BAAAMY010000009">
    <property type="protein sequence ID" value="GAA1927969.1"/>
    <property type="molecule type" value="Genomic_DNA"/>
</dbReference>
<gene>
    <name evidence="16" type="ORF">GCM10009737_32280</name>
</gene>
<dbReference type="SUPFAM" id="SSF55785">
    <property type="entry name" value="PYP-like sensor domain (PAS domain)"/>
    <property type="match status" value="1"/>
</dbReference>
<sequence length="537" mass="55673">MRGQGWSVARQVLALQVVLVVATVLVTAGLAAYDAQRDARAAATERAVAVARAVADSPAVTEALETSEPSSLLQPYAEEVRVDTGVDFVVLMDTEGIRYTHPDPANIGRRFLGDLGDAPSGGVFTQEYPGTLGESVRAVVPVRGAAGEGPLALASVGITVESIRRSLADDLALVAVAALVVLGLGLAGAGLVHRRVRRQTHGLGEQEITRMYEYYTAVLQAVREGLLLLDRHGHVQQANAEARRLLALPDDVAGRSLAALGLPPALVGAATGGSTSPDDLYLVGDRVLLVSTSAATWEGSEVGSVVTLRDHTELRAVTGELDAVRALTESLRAQSHESANLLHTVVSLLETGRLDEAVDLVTEELQLAQLLTDQVIESVGDPVVAALLLGKLAQAAERGVSLEVEGEIGAGGAVARELSRDLVTVVGNLVDNAFDAVAGADVRRVRVALGRRRDGDAEQLRVEVGDSGPGFDSEAVAHALEQGWSTKAGGDAAGRGLGLALVAAAARRHGGDVALGRSELGGARIEVVLQRSLAAAP</sequence>
<dbReference type="SMART" id="SM00387">
    <property type="entry name" value="HATPase_c"/>
    <property type="match status" value="1"/>
</dbReference>
<evidence type="ECO:0000256" key="13">
    <source>
        <dbReference type="ARBA" id="ARBA00023136"/>
    </source>
</evidence>
<evidence type="ECO:0000256" key="3">
    <source>
        <dbReference type="ARBA" id="ARBA00012438"/>
    </source>
</evidence>
<dbReference type="Pfam" id="PF02518">
    <property type="entry name" value="HATPase_c"/>
    <property type="match status" value="1"/>
</dbReference>
<evidence type="ECO:0000256" key="10">
    <source>
        <dbReference type="ARBA" id="ARBA00022840"/>
    </source>
</evidence>
<comment type="catalytic activity">
    <reaction evidence="1">
        <text>ATP + protein L-histidine = ADP + protein N-phospho-L-histidine.</text>
        <dbReference type="EC" id="2.7.13.3"/>
    </reaction>
</comment>
<protein>
    <recommendedName>
        <fullName evidence="3">histidine kinase</fullName>
        <ecNumber evidence="3">2.7.13.3</ecNumber>
    </recommendedName>
</protein>
<keyword evidence="9 16" id="KW-0418">Kinase</keyword>
<keyword evidence="8" id="KW-0547">Nucleotide-binding</keyword>
<dbReference type="Gene3D" id="3.30.565.10">
    <property type="entry name" value="Histidine kinase-like ATPase, C-terminal domain"/>
    <property type="match status" value="1"/>
</dbReference>
<keyword evidence="4" id="KW-1003">Cell membrane</keyword>
<dbReference type="InterPro" id="IPR003594">
    <property type="entry name" value="HATPase_dom"/>
</dbReference>
<dbReference type="InterPro" id="IPR035965">
    <property type="entry name" value="PAS-like_dom_sf"/>
</dbReference>
<evidence type="ECO:0000259" key="15">
    <source>
        <dbReference type="PROSITE" id="PS50109"/>
    </source>
</evidence>
<comment type="caution">
    <text evidence="16">The sequence shown here is derived from an EMBL/GenBank/DDBJ whole genome shotgun (WGS) entry which is preliminary data.</text>
</comment>